<dbReference type="eggNOG" id="ENOG502QQQ7">
    <property type="taxonomic scope" value="Eukaryota"/>
</dbReference>
<dbReference type="Proteomes" id="UP000006671">
    <property type="component" value="Unassembled WGS sequence"/>
</dbReference>
<proteinExistence type="predicted"/>
<gene>
    <name evidence="9" type="ORF">NAEGRDRAFT_77858</name>
</gene>
<dbReference type="OrthoDB" id="2126250at2759"/>
<dbReference type="KEGG" id="ngr:NAEGRDRAFT_77858"/>
<evidence type="ECO:0000256" key="3">
    <source>
        <dbReference type="ARBA" id="ARBA00022692"/>
    </source>
</evidence>
<evidence type="ECO:0000256" key="5">
    <source>
        <dbReference type="ARBA" id="ARBA00023136"/>
    </source>
</evidence>
<comment type="subcellular location">
    <subcellularLocation>
        <location evidence="1">Cell membrane</location>
        <topology evidence="1">Multi-pass membrane protein</topology>
    </subcellularLocation>
</comment>
<feature type="transmembrane region" description="Helical" evidence="7">
    <location>
        <begin position="857"/>
        <end position="879"/>
    </location>
</feature>
<name>D2UYU7_NAEGR</name>
<accession>D2UYU7</accession>
<feature type="compositionally biased region" description="Low complexity" evidence="6">
    <location>
        <begin position="279"/>
        <end position="302"/>
    </location>
</feature>
<feature type="compositionally biased region" description="Low complexity" evidence="6">
    <location>
        <begin position="155"/>
        <end position="176"/>
    </location>
</feature>
<feature type="compositionally biased region" description="Low complexity" evidence="6">
    <location>
        <begin position="77"/>
        <end position="102"/>
    </location>
</feature>
<dbReference type="PANTHER" id="PTHR32522">
    <property type="match status" value="1"/>
</dbReference>
<feature type="region of interest" description="Disordered" evidence="6">
    <location>
        <begin position="46"/>
        <end position="102"/>
    </location>
</feature>
<keyword evidence="4 7" id="KW-1133">Transmembrane helix</keyword>
<evidence type="ECO:0000256" key="2">
    <source>
        <dbReference type="ARBA" id="ARBA00022475"/>
    </source>
</evidence>
<dbReference type="STRING" id="5762.D2UYU7"/>
<feature type="transmembrane region" description="Helical" evidence="7">
    <location>
        <begin position="700"/>
        <end position="728"/>
    </location>
</feature>
<evidence type="ECO:0000256" key="7">
    <source>
        <dbReference type="SAM" id="Phobius"/>
    </source>
</evidence>
<feature type="compositionally biased region" description="Polar residues" evidence="6">
    <location>
        <begin position="1"/>
        <end position="11"/>
    </location>
</feature>
<dbReference type="InParanoid" id="D2UYU7"/>
<evidence type="ECO:0000256" key="6">
    <source>
        <dbReference type="SAM" id="MobiDB-lite"/>
    </source>
</evidence>
<evidence type="ECO:0000313" key="9">
    <source>
        <dbReference type="EMBL" id="EFC50030.1"/>
    </source>
</evidence>
<feature type="transmembrane region" description="Helical" evidence="7">
    <location>
        <begin position="763"/>
        <end position="786"/>
    </location>
</feature>
<dbReference type="GeneID" id="8863011"/>
<feature type="transmembrane region" description="Helical" evidence="7">
    <location>
        <begin position="891"/>
        <end position="913"/>
    </location>
</feature>
<reference evidence="9 10" key="1">
    <citation type="journal article" date="2010" name="Cell">
        <title>The genome of Naegleria gruberi illuminates early eukaryotic versatility.</title>
        <authorList>
            <person name="Fritz-Laylin L.K."/>
            <person name="Prochnik S.E."/>
            <person name="Ginger M.L."/>
            <person name="Dacks J.B."/>
            <person name="Carpenter M.L."/>
            <person name="Field M.C."/>
            <person name="Kuo A."/>
            <person name="Paredez A."/>
            <person name="Chapman J."/>
            <person name="Pham J."/>
            <person name="Shu S."/>
            <person name="Neupane R."/>
            <person name="Cipriano M."/>
            <person name="Mancuso J."/>
            <person name="Tu H."/>
            <person name="Salamov A."/>
            <person name="Lindquist E."/>
            <person name="Shapiro H."/>
            <person name="Lucas S."/>
            <person name="Grigoriev I.V."/>
            <person name="Cande W.Z."/>
            <person name="Fulton C."/>
            <person name="Rokhsar D.S."/>
            <person name="Dawson S.C."/>
        </authorList>
    </citation>
    <scope>NUCLEOTIDE SEQUENCE [LARGE SCALE GENOMIC DNA]</scope>
    <source>
        <strain evidence="9 10">NEG-M</strain>
    </source>
</reference>
<feature type="compositionally biased region" description="Low complexity" evidence="6">
    <location>
        <begin position="227"/>
        <end position="239"/>
    </location>
</feature>
<dbReference type="PANTHER" id="PTHR32522:SF3">
    <property type="entry name" value="ABC3 TRANSPORTER PERMEASE PROTEIN DOMAIN-CONTAINING PROTEIN"/>
    <property type="match status" value="1"/>
</dbReference>
<feature type="compositionally biased region" description="Low complexity" evidence="6">
    <location>
        <begin position="115"/>
        <end position="130"/>
    </location>
</feature>
<evidence type="ECO:0000259" key="8">
    <source>
        <dbReference type="Pfam" id="PF02687"/>
    </source>
</evidence>
<feature type="compositionally biased region" description="Basic residues" evidence="6">
    <location>
        <begin position="207"/>
        <end position="223"/>
    </location>
</feature>
<feature type="domain" description="ABC3 transporter permease C-terminal" evidence="8">
    <location>
        <begin position="710"/>
        <end position="830"/>
    </location>
</feature>
<feature type="transmembrane region" description="Helical" evidence="7">
    <location>
        <begin position="1246"/>
        <end position="1268"/>
    </location>
</feature>
<feature type="region of interest" description="Disordered" evidence="6">
    <location>
        <begin position="142"/>
        <end position="183"/>
    </location>
</feature>
<feature type="region of interest" description="Disordered" evidence="6">
    <location>
        <begin position="111"/>
        <end position="130"/>
    </location>
</feature>
<dbReference type="InterPro" id="IPR003838">
    <property type="entry name" value="ABC3_permease_C"/>
</dbReference>
<feature type="transmembrane region" description="Helical" evidence="7">
    <location>
        <begin position="1294"/>
        <end position="1321"/>
    </location>
</feature>
<evidence type="ECO:0000313" key="10">
    <source>
        <dbReference type="Proteomes" id="UP000006671"/>
    </source>
</evidence>
<feature type="compositionally biased region" description="Low complexity" evidence="6">
    <location>
        <begin position="52"/>
        <end position="65"/>
    </location>
</feature>
<protein>
    <submittedName>
        <fullName evidence="9">FtsX domain-containing protein</fullName>
    </submittedName>
</protein>
<feature type="region of interest" description="Disordered" evidence="6">
    <location>
        <begin position="272"/>
        <end position="302"/>
    </location>
</feature>
<dbReference type="Pfam" id="PF02687">
    <property type="entry name" value="FtsX"/>
    <property type="match status" value="2"/>
</dbReference>
<feature type="region of interest" description="Disordered" evidence="6">
    <location>
        <begin position="206"/>
        <end position="245"/>
    </location>
</feature>
<sequence>MDRGSQHQQQLHGVEPSANGVEPSLENTVQHVEEGVTIATSSLIDNYSTPESNISSSNLIINNNNQEDEEPPHHIQTTATATTAHHTSNNTSNSATTTSSNNNHMMMNQQLKQNSASTTSPKSSQSSSTTLEIELEEYDGAHNHHHPTIASGNVHTTSNRHTSTSSSSSSSSSTNNSHHDQQQPPLDILKQLQLENEELKKIIQQHLPHHHQQQQQQLKKHDHGVHSSSINSNNVTTNTQPTMNDSRDISLKRESALVTSQLTYRSQMNDHHSNLPHQIISSTSNNNNIPNSNNNSNNNTNNGKSKIIYSKLSHLKSKIRNFKFPTFIEIKKFIMSLLFLYMTYFSHNFREIRKRKLAYLLGVGSCVLVVIVVCIALSVLQQVPIIFLRLAENTQFESDIVLTPNTNSPSTLLFNISQVESNLLKAIGKNDYEKEYSYFSPRIQWSGNVFTTKSCQFNNQFNDLHFNISTIEEYSKISWFYNISSLGCTSNCIPKYCSSFYKTSIYILDLEGEKRMEFGRSFDKDVKLNENEIYISQVLADNLDLKINDFILLQVNVSSIFTIIKNYNNFNDLIDKNEYLTYAPFKIKDILSTNYRKMEYSVNNYIFIDYNNFLKSITKYLNLNYNFEIKKQIEQLNLREYSPILYFNLSPTRIQKYNLQQFSQVKEMIVKFGSSISYFIGFNQISQNYPILVYLNDLRFVSMFLGLIINIIITILTILSTILIYSLLMINVENRTFEIGVLRMIGMHRKGVVQLIIQQAFLYSIPGLVIGLFLGGMIYIGISYLLSYFFETNEISRLLDYTSVIVSICLGILIPLLASLLPIKAALGQNLHDSLDTERSKTKSVEYSIERNSETSISTSLVVIPGLIVISGFCVYYFFPLSLLTLNLNFLLTMFFAVLLGMLLGLVVLALNLENMIETFFTTILLFWESVAIRQLILKNLIAHRLRNRKTTIMYAMSLGFVIFVAIAFNLQLANFKYQILQDFGTRIIIKDNYSFDLKDYSQQIESFIESYRPNIVNDFTYMTYPIHYYTPYNKDQKIYPPGQFNYGTLTIRAVPPNFISVTDPYFLMFHTRPSSAIFMTANGENVYSPQTISELLYTQKGSENIILGGTFKDLLSISNKENDTVLIEFVTPTPKYPIYSYRLMRPMCFLTNAPFFTFSSFPSTTAQHAIISFPSYFRIANGTFKSMSEIPIERLFIDINKNAQESQVSKFKKELNSYLRYLSLSIKDANDDLGTINVALQATNFLLYFVTILSMIMCFFSLVSSLYTNIQEQTKEIAILRAIGCKKFFIQRLYVYEALVLVLSASLIGIVIGFVLGFTMSLQSNLFTELPVSVYVPWELILIVIAVAFISAFLSAFFPVTSLLRNNIVTLLKRMVT</sequence>
<feature type="domain" description="ABC3 transporter permease C-terminal" evidence="8">
    <location>
        <begin position="1250"/>
        <end position="1368"/>
    </location>
</feature>
<keyword evidence="3 7" id="KW-0812">Transmembrane</keyword>
<organism evidence="10">
    <name type="scientific">Naegleria gruberi</name>
    <name type="common">Amoeba</name>
    <dbReference type="NCBI Taxonomy" id="5762"/>
    <lineage>
        <taxon>Eukaryota</taxon>
        <taxon>Discoba</taxon>
        <taxon>Heterolobosea</taxon>
        <taxon>Tetramitia</taxon>
        <taxon>Eutetramitia</taxon>
        <taxon>Vahlkampfiidae</taxon>
        <taxon>Naegleria</taxon>
    </lineage>
</organism>
<dbReference type="GO" id="GO:0005886">
    <property type="term" value="C:plasma membrane"/>
    <property type="evidence" value="ECO:0007669"/>
    <property type="project" value="UniProtKB-SubCell"/>
</dbReference>
<feature type="transmembrane region" description="Helical" evidence="7">
    <location>
        <begin position="1341"/>
        <end position="1365"/>
    </location>
</feature>
<feature type="transmembrane region" description="Helical" evidence="7">
    <location>
        <begin position="798"/>
        <end position="821"/>
    </location>
</feature>
<feature type="transmembrane region" description="Helical" evidence="7">
    <location>
        <begin position="357"/>
        <end position="380"/>
    </location>
</feature>
<feature type="transmembrane region" description="Helical" evidence="7">
    <location>
        <begin position="324"/>
        <end position="345"/>
    </location>
</feature>
<feature type="transmembrane region" description="Helical" evidence="7">
    <location>
        <begin position="953"/>
        <end position="973"/>
    </location>
</feature>
<dbReference type="VEuPathDB" id="AmoebaDB:NAEGRDRAFT_77858"/>
<dbReference type="RefSeq" id="XP_002682774.1">
    <property type="nucleotide sequence ID" value="XM_002682728.1"/>
</dbReference>
<keyword evidence="10" id="KW-1185">Reference proteome</keyword>
<evidence type="ECO:0000256" key="1">
    <source>
        <dbReference type="ARBA" id="ARBA00004651"/>
    </source>
</evidence>
<dbReference type="OMA" id="FSFMQKS"/>
<dbReference type="EMBL" id="GG738846">
    <property type="protein sequence ID" value="EFC50030.1"/>
    <property type="molecule type" value="Genomic_DNA"/>
</dbReference>
<keyword evidence="5 7" id="KW-0472">Membrane</keyword>
<feature type="region of interest" description="Disordered" evidence="6">
    <location>
        <begin position="1"/>
        <end position="23"/>
    </location>
</feature>
<evidence type="ECO:0000256" key="4">
    <source>
        <dbReference type="ARBA" id="ARBA00022989"/>
    </source>
</evidence>
<keyword evidence="2" id="KW-1003">Cell membrane</keyword>